<dbReference type="PANTHER" id="PTHR47950:SF13">
    <property type="entry name" value="CYTOCHROME P450, FAMILY 76, SUBFAMILY G, POLYPEPTIDE 1"/>
    <property type="match status" value="1"/>
</dbReference>
<dbReference type="EMBL" id="JACXVP010000009">
    <property type="protein sequence ID" value="KAG5584173.1"/>
    <property type="molecule type" value="Genomic_DNA"/>
</dbReference>
<comment type="caution">
    <text evidence="10">The sequence shown here is derived from an EMBL/GenBank/DDBJ whole genome shotgun (WGS) entry which is preliminary data.</text>
</comment>
<keyword evidence="6 8" id="KW-0408">Iron</keyword>
<dbReference type="InterPro" id="IPR001128">
    <property type="entry name" value="Cyt_P450"/>
</dbReference>
<keyword evidence="7" id="KW-0503">Monooxygenase</keyword>
<keyword evidence="3 8" id="KW-0349">Heme</keyword>
<dbReference type="GO" id="GO:0016705">
    <property type="term" value="F:oxidoreductase activity, acting on paired donors, with incorporation or reduction of molecular oxygen"/>
    <property type="evidence" value="ECO:0007669"/>
    <property type="project" value="InterPro"/>
</dbReference>
<dbReference type="Proteomes" id="UP000824120">
    <property type="component" value="Chromosome 9"/>
</dbReference>
<reference evidence="10 11" key="1">
    <citation type="submission" date="2020-09" db="EMBL/GenBank/DDBJ databases">
        <title>De no assembly of potato wild relative species, Solanum commersonii.</title>
        <authorList>
            <person name="Cho K."/>
        </authorList>
    </citation>
    <scope>NUCLEOTIDE SEQUENCE [LARGE SCALE GENOMIC DNA]</scope>
    <source>
        <strain evidence="10">LZ3.2</strain>
        <tissue evidence="10">Leaf</tissue>
    </source>
</reference>
<comment type="similarity">
    <text evidence="2">Belongs to the cytochrome P450 family.</text>
</comment>
<dbReference type="CDD" id="cd11073">
    <property type="entry name" value="CYP76-like"/>
    <property type="match status" value="2"/>
</dbReference>
<evidence type="ECO:0008006" key="12">
    <source>
        <dbReference type="Google" id="ProtNLM"/>
    </source>
</evidence>
<evidence type="ECO:0000256" key="4">
    <source>
        <dbReference type="ARBA" id="ARBA00022723"/>
    </source>
</evidence>
<evidence type="ECO:0000256" key="2">
    <source>
        <dbReference type="ARBA" id="ARBA00010617"/>
    </source>
</evidence>
<feature type="signal peptide" evidence="9">
    <location>
        <begin position="1"/>
        <end position="19"/>
    </location>
</feature>
<gene>
    <name evidence="10" type="ORF">H5410_044607</name>
</gene>
<dbReference type="InterPro" id="IPR017972">
    <property type="entry name" value="Cyt_P450_CS"/>
</dbReference>
<comment type="cofactor">
    <cofactor evidence="1 8">
        <name>heme</name>
        <dbReference type="ChEBI" id="CHEBI:30413"/>
    </cofactor>
</comment>
<dbReference type="PRINTS" id="PR00463">
    <property type="entry name" value="EP450I"/>
</dbReference>
<dbReference type="SUPFAM" id="SSF48264">
    <property type="entry name" value="Cytochrome P450"/>
    <property type="match status" value="3"/>
</dbReference>
<dbReference type="Gene3D" id="1.10.630.10">
    <property type="entry name" value="Cytochrome P450"/>
    <property type="match status" value="3"/>
</dbReference>
<dbReference type="InterPro" id="IPR036396">
    <property type="entry name" value="Cyt_P450_sf"/>
</dbReference>
<evidence type="ECO:0000256" key="3">
    <source>
        <dbReference type="ARBA" id="ARBA00022617"/>
    </source>
</evidence>
<dbReference type="InterPro" id="IPR002401">
    <property type="entry name" value="Cyt_P450_E_grp-I"/>
</dbReference>
<dbReference type="Pfam" id="PF00067">
    <property type="entry name" value="p450"/>
    <property type="match status" value="3"/>
</dbReference>
<dbReference type="AlphaFoldDB" id="A0A9J5X9H9"/>
<evidence type="ECO:0000313" key="11">
    <source>
        <dbReference type="Proteomes" id="UP000824120"/>
    </source>
</evidence>
<feature type="chain" id="PRO_5039943192" description="Cytochrome P450" evidence="9">
    <location>
        <begin position="20"/>
        <end position="1171"/>
    </location>
</feature>
<keyword evidence="4 8" id="KW-0479">Metal-binding</keyword>
<dbReference type="GO" id="GO:0005506">
    <property type="term" value="F:iron ion binding"/>
    <property type="evidence" value="ECO:0007669"/>
    <property type="project" value="InterPro"/>
</dbReference>
<dbReference type="GO" id="GO:0020037">
    <property type="term" value="F:heme binding"/>
    <property type="evidence" value="ECO:0007669"/>
    <property type="project" value="InterPro"/>
</dbReference>
<name>A0A9J5X9H9_SOLCO</name>
<keyword evidence="5" id="KW-0560">Oxidoreductase</keyword>
<evidence type="ECO:0000256" key="6">
    <source>
        <dbReference type="ARBA" id="ARBA00023004"/>
    </source>
</evidence>
<keyword evidence="11" id="KW-1185">Reference proteome</keyword>
<dbReference type="PROSITE" id="PS00086">
    <property type="entry name" value="CYTOCHROME_P450"/>
    <property type="match status" value="3"/>
</dbReference>
<evidence type="ECO:0000313" key="10">
    <source>
        <dbReference type="EMBL" id="KAG5584173.1"/>
    </source>
</evidence>
<evidence type="ECO:0000256" key="7">
    <source>
        <dbReference type="ARBA" id="ARBA00023033"/>
    </source>
</evidence>
<proteinExistence type="inferred from homology"/>
<dbReference type="FunFam" id="1.10.630.10:FF:000126">
    <property type="entry name" value="Predicted protein"/>
    <property type="match status" value="1"/>
</dbReference>
<evidence type="ECO:0000256" key="1">
    <source>
        <dbReference type="ARBA" id="ARBA00001971"/>
    </source>
</evidence>
<organism evidence="10 11">
    <name type="scientific">Solanum commersonii</name>
    <name type="common">Commerson's wild potato</name>
    <name type="synonym">Commerson's nightshade</name>
    <dbReference type="NCBI Taxonomy" id="4109"/>
    <lineage>
        <taxon>Eukaryota</taxon>
        <taxon>Viridiplantae</taxon>
        <taxon>Streptophyta</taxon>
        <taxon>Embryophyta</taxon>
        <taxon>Tracheophyta</taxon>
        <taxon>Spermatophyta</taxon>
        <taxon>Magnoliopsida</taxon>
        <taxon>eudicotyledons</taxon>
        <taxon>Gunneridae</taxon>
        <taxon>Pentapetalae</taxon>
        <taxon>asterids</taxon>
        <taxon>lamiids</taxon>
        <taxon>Solanales</taxon>
        <taxon>Solanaceae</taxon>
        <taxon>Solanoideae</taxon>
        <taxon>Solaneae</taxon>
        <taxon>Solanum</taxon>
    </lineage>
</organism>
<evidence type="ECO:0000256" key="8">
    <source>
        <dbReference type="PIRSR" id="PIRSR602401-1"/>
    </source>
</evidence>
<evidence type="ECO:0000256" key="9">
    <source>
        <dbReference type="SAM" id="SignalP"/>
    </source>
</evidence>
<dbReference type="PRINTS" id="PR00385">
    <property type="entry name" value="P450"/>
</dbReference>
<dbReference type="OrthoDB" id="3934656at2759"/>
<keyword evidence="9" id="KW-0732">Signal</keyword>
<dbReference type="PANTHER" id="PTHR47950">
    <property type="entry name" value="CYTOCHROME P450, FAMILY 76, SUBFAMILY C, POLYPEPTIDE 5-RELATED"/>
    <property type="match status" value="1"/>
</dbReference>
<sequence>MEYEILGLVLLLLAWVAWAILTERRQRRLEEYGRLPPGPRWWQLVTNIFQSGFAPHVSFAKLANKHGPIMTLWLGSMTTVVISSNEVAREMFKNHDIVLAGRKIYESMKGDIGNEGSLITNQYGPQWRMLRRLCTTEFFITSRLDALRGVRTKCIDQMIKFMEDAGNSGTTSIDVGRFFFLMSFNLIGNLLISKDLVDPTSDRGAKFFYHAGKVMEFAGKPNIADYFTILRCLDPQGIRRKTQFHVRRAFDIAGGYLRERMDDIENGEERKKDYLDVLLQYRGDGVEGPSRFSSQTINIVLFEMFTAGTDTTTSTLEWAMAELLHNPTTLQKVQAELRRVINPSNKLEEEDLDKLPYLNAVIKETLRLHPPLPFLVPHMAMDSCTMLGYHIPKETQILVNVWAIGRDPKTWKDPLKFKPERFLDPNMIDYKGHHFEFIPFGSGRRMCPAVPLASRILPLTLGSVLHKFDWVLANGVKQEDLDMNERMGMTLKKAIPLKAIPWSVLHKFDWVLANGLKPEDLDMNERMGMTLKKAIPLKAIPCLYIKIPTTLIIVFSKRNSSSYKLPPGPPGFPIFGNMFDLGTLPYQTIAEFKQKYGPVVWFKIGSVKTMSILSANTATEFFKNHDFAFGERKIIDTMLVHDYNLGSLAIARYGTYWRVLRRICTVEMFVHKRINETVYIRRKCVDDMIHWIEKEMNSVEMKGSGIEVTRFVFLSTFNMLGNLMFSRDLVHPGSKKASEFFNAMMRIMVLSGTPNISDIFPHLRRFDLQGLKKKMHREMGIGLDIASTFVKERMKEREDGEEKKKDFLDVLLEFEGSGKDEPAKLSEHQITIFILEMFLAGSETTSSSVEWTLTELLRHPEAMAKVKAEIFQIVGQNKKFEESDIDNVPYMQAVVKEVLRLHPPLPFLVPRRAMHDTNFMGYDIPEDTQVFVNVWAIGRDPEYWDDPLDFKPERFLNSKTDFKGQCYEFLPFGAGRRMCVGLPLGNRMLHFVLGSLLHEFDWELPSNVTPKSMDMKERMGMTVRKFNPLTAVPTKTSGQNKKFEESDIDNLPYMQAVVKEALRLHPPLPFLFPRRGMHDTNFMGYDIPENSQVLVNVWAIGKDPESWDNPLDFKPERFLNSKFDFKGQCFEFLPFGAGRRMCVGSLLNEFDWELPSNINPRSMDMKEPTFH</sequence>
<feature type="binding site" description="axial binding residue" evidence="8">
    <location>
        <position position="447"/>
    </location>
    <ligand>
        <name>heme</name>
        <dbReference type="ChEBI" id="CHEBI:30413"/>
    </ligand>
    <ligandPart>
        <name>Fe</name>
        <dbReference type="ChEBI" id="CHEBI:18248"/>
    </ligandPart>
</feature>
<protein>
    <recommendedName>
        <fullName evidence="12">Cytochrome P450</fullName>
    </recommendedName>
</protein>
<dbReference type="GO" id="GO:0004497">
    <property type="term" value="F:monooxygenase activity"/>
    <property type="evidence" value="ECO:0007669"/>
    <property type="project" value="UniProtKB-KW"/>
</dbReference>
<dbReference type="FunFam" id="1.10.630.10:FF:000007">
    <property type="entry name" value="Cytochrome P450 76C4"/>
    <property type="match status" value="2"/>
</dbReference>
<evidence type="ECO:0000256" key="5">
    <source>
        <dbReference type="ARBA" id="ARBA00023002"/>
    </source>
</evidence>
<accession>A0A9J5X9H9</accession>